<feature type="compositionally biased region" description="Low complexity" evidence="6">
    <location>
        <begin position="863"/>
        <end position="873"/>
    </location>
</feature>
<protein>
    <submittedName>
        <fullName evidence="9">Deoxycytidyl transferase</fullName>
    </submittedName>
</protein>
<feature type="compositionally biased region" description="Basic and acidic residues" evidence="6">
    <location>
        <begin position="874"/>
        <end position="891"/>
    </location>
</feature>
<feature type="compositionally biased region" description="Basic and acidic residues" evidence="6">
    <location>
        <begin position="227"/>
        <end position="236"/>
    </location>
</feature>
<dbReference type="SMART" id="SM00292">
    <property type="entry name" value="BRCT"/>
    <property type="match status" value="1"/>
</dbReference>
<evidence type="ECO:0000259" key="7">
    <source>
        <dbReference type="PROSITE" id="PS50172"/>
    </source>
</evidence>
<dbReference type="InterPro" id="IPR025527">
    <property type="entry name" value="HUWE1/Rev1_UBM"/>
</dbReference>
<feature type="region of interest" description="Disordered" evidence="6">
    <location>
        <begin position="227"/>
        <end position="247"/>
    </location>
</feature>
<feature type="region of interest" description="Disordered" evidence="6">
    <location>
        <begin position="1002"/>
        <end position="1056"/>
    </location>
</feature>
<evidence type="ECO:0000256" key="6">
    <source>
        <dbReference type="SAM" id="MobiDB-lite"/>
    </source>
</evidence>
<dbReference type="Gene3D" id="6.10.250.1630">
    <property type="match status" value="1"/>
</dbReference>
<evidence type="ECO:0000256" key="4">
    <source>
        <dbReference type="ARBA" id="ARBA00022679"/>
    </source>
</evidence>
<evidence type="ECO:0000313" key="10">
    <source>
        <dbReference type="Proteomes" id="UP001642501"/>
    </source>
</evidence>
<dbReference type="Gene3D" id="3.30.70.270">
    <property type="match status" value="1"/>
</dbReference>
<evidence type="ECO:0000256" key="5">
    <source>
        <dbReference type="ARBA" id="ARBA00023128"/>
    </source>
</evidence>
<dbReference type="Gene3D" id="1.10.150.20">
    <property type="entry name" value="5' to 3' exonuclease, C-terminal subdomain"/>
    <property type="match status" value="1"/>
</dbReference>
<dbReference type="Pfam" id="PF21999">
    <property type="entry name" value="IMS_HHH_1"/>
    <property type="match status" value="1"/>
</dbReference>
<sequence length="1320" mass="146260">MANTQRDKNAAAARKKLQAHKFVGEEGDEYGASHFGEFGDYFRRKKLKLQNEDLLMRQSVQGKPQIFKDVTIHVASYTQPPPEELRRMLVLHGAQFIKYLDYKTMVTHIVASTLPPKKADEWRRLRVVRPAWVVDSIAAGRLLPWSDYRLIHEGPGQKRIHFNDRGQMATQAGQPDQMAGYREQSKDGFYAAPMQRVAAAHDRAATPALPADGIFRRLEITAIGRDDDDHRRDYGKSSKSGTDSVPLLSLPHERDILDKHSRTIDGSGTAGTFADIPADDVDLVDVDDLYIKETGQKVKLNPEIEPCKDLTPGQIELHADTTDGKNKRKVVRFDDTSPSKLPTKPLTSEEHNALLLADPKIRKSSTANPDFLKQFYSESRLHHLSTWKAELKSKLQRLAAEKMRSAAIHRKINSDSNLKEKRFRRRYIMHVDFDSFFCAVSLQSAPAYVDKPTVVAHSAGEGSEIASCNYPARAFGVKNGMWMRRALELCPDLKVLPYDFPAYEQASARFYEAILDVGAGSVVQSVSVDEALVDVTGLVSQERQDETDEDESGNAKSKAVAAIVTEQDAADKLATLLRNRIKARTGCDVSVGIGGNILLAKIALRRAKPAGQHHIRPEDALDVLGELAVEQLPGVAYSISGKLKDKLGVQTVRELRALSKDRLVVVLGPKTGERLYAYARGIDHTAVGDQPIRKSVSADVNWGIRFINQSEADAFVLDLCKELERRLLHEQVRGRSLTVKILRRAADAPLDPPKHLGHGKCDVYNKSVVFGVATHDAAQLGKEALSILRSFRFSPGDLRGLGVQMQKLEPIKEDVIDSSQKKLSFGMGGAPAHSKAGTVPARAVTQTKERLVLLTDEKQSLQKSKSTTPISSPKRLENTRNETSKTHESPSRQKSSPSSAKAFPSTQFFMPSNPDPGVLAELPPDILRRLVGQSSCEMKGGSGQDRCNSKSAPKNTSSGTSRDQSPTKDNYRLRTTDELPVDIDPEVFEALPAEMRAEVLSEYRRNSRQQSYSPAPSPHQHTKAKTVIDPVTENSESSNISSGKKQSSPVKLWGSRGLTTTMATRDRRLDGAAGNVPASFHAQYPAPAAAVAKALENLEEPDPDVLAALPDDMRHEVLDDYFRRREQALHAKRNQQAQQKHAPTLRFDMLTEARFAPTTEAPGGEPELQALTEGRQFMLQFPPPPPKMSFRTATDDDEGGKKLGEEDSEKSLVLSLADTKKMLKTWHSATRDDGPHETDVEVLERYLAGVVAQERNMDKARMLIVWLEWLVGESEADAGGDLDDEPAVEGPRAWRDALDRVKEAVQEAMLSRGLPRLRFD</sequence>
<dbReference type="GO" id="GO:0016740">
    <property type="term" value="F:transferase activity"/>
    <property type="evidence" value="ECO:0007669"/>
    <property type="project" value="UniProtKB-KW"/>
</dbReference>
<dbReference type="InterPro" id="IPR036775">
    <property type="entry name" value="DNA_pol_Y-fam_lit_finger_sf"/>
</dbReference>
<feature type="compositionally biased region" description="Low complexity" evidence="6">
    <location>
        <begin position="892"/>
        <end position="905"/>
    </location>
</feature>
<dbReference type="Pfam" id="PF11799">
    <property type="entry name" value="IMS_C"/>
    <property type="match status" value="1"/>
</dbReference>
<dbReference type="InterPro" id="IPR043128">
    <property type="entry name" value="Rev_trsase/Diguanyl_cyclase"/>
</dbReference>
<dbReference type="Pfam" id="PF00817">
    <property type="entry name" value="IMS"/>
    <property type="match status" value="1"/>
</dbReference>
<dbReference type="Gene3D" id="6.10.250.1490">
    <property type="match status" value="1"/>
</dbReference>
<dbReference type="InterPro" id="IPR036420">
    <property type="entry name" value="BRCT_dom_sf"/>
</dbReference>
<evidence type="ECO:0000313" key="9">
    <source>
        <dbReference type="EMBL" id="CAK7270878.1"/>
    </source>
</evidence>
<feature type="domain" description="UmuC" evidence="8">
    <location>
        <begin position="428"/>
        <end position="636"/>
    </location>
</feature>
<keyword evidence="10" id="KW-1185">Reference proteome</keyword>
<dbReference type="InterPro" id="IPR031991">
    <property type="entry name" value="Rev1_C"/>
</dbReference>
<dbReference type="CDD" id="cd01701">
    <property type="entry name" value="PolY_Rev1"/>
    <property type="match status" value="1"/>
</dbReference>
<evidence type="ECO:0000256" key="1">
    <source>
        <dbReference type="ARBA" id="ARBA00004173"/>
    </source>
</evidence>
<dbReference type="EMBL" id="CAWUOM010000079">
    <property type="protein sequence ID" value="CAK7270878.1"/>
    <property type="molecule type" value="Genomic_DNA"/>
</dbReference>
<comment type="caution">
    <text evidence="9">The sequence shown here is derived from an EMBL/GenBank/DDBJ whole genome shotgun (WGS) entry which is preliminary data.</text>
</comment>
<dbReference type="Gene3D" id="3.40.50.10190">
    <property type="entry name" value="BRCT domain"/>
    <property type="match status" value="1"/>
</dbReference>
<feature type="domain" description="BRCT" evidence="7">
    <location>
        <begin position="62"/>
        <end position="150"/>
    </location>
</feature>
<dbReference type="CDD" id="cd17719">
    <property type="entry name" value="BRCT_Rev1"/>
    <property type="match status" value="1"/>
</dbReference>
<feature type="region of interest" description="Disordered" evidence="6">
    <location>
        <begin position="825"/>
        <end position="844"/>
    </location>
</feature>
<dbReference type="Gene3D" id="3.40.1170.60">
    <property type="match status" value="1"/>
</dbReference>
<dbReference type="InterPro" id="IPR038401">
    <property type="entry name" value="Rev1_C_sf"/>
</dbReference>
<dbReference type="PANTHER" id="PTHR45990">
    <property type="entry name" value="DNA REPAIR PROTEIN REV1"/>
    <property type="match status" value="1"/>
</dbReference>
<keyword evidence="3" id="KW-0237">DNA synthesis</keyword>
<gene>
    <name evidence="9" type="primary">REV1</name>
    <name evidence="9" type="ORF">SEPCBS57363_004327</name>
</gene>
<dbReference type="Proteomes" id="UP001642501">
    <property type="component" value="Unassembled WGS sequence"/>
</dbReference>
<feature type="region of interest" description="Disordered" evidence="6">
    <location>
        <begin position="936"/>
        <end position="978"/>
    </location>
</feature>
<organism evidence="9 10">
    <name type="scientific">Sporothrix epigloea</name>
    <dbReference type="NCBI Taxonomy" id="1892477"/>
    <lineage>
        <taxon>Eukaryota</taxon>
        <taxon>Fungi</taxon>
        <taxon>Dikarya</taxon>
        <taxon>Ascomycota</taxon>
        <taxon>Pezizomycotina</taxon>
        <taxon>Sordariomycetes</taxon>
        <taxon>Sordariomycetidae</taxon>
        <taxon>Ophiostomatales</taxon>
        <taxon>Ophiostomataceae</taxon>
        <taxon>Sporothrix</taxon>
    </lineage>
</organism>
<evidence type="ECO:0000256" key="2">
    <source>
        <dbReference type="ARBA" id="ARBA00010945"/>
    </source>
</evidence>
<evidence type="ECO:0000256" key="3">
    <source>
        <dbReference type="ARBA" id="ARBA00022634"/>
    </source>
</evidence>
<feature type="compositionally biased region" description="Polar residues" evidence="6">
    <location>
        <begin position="945"/>
        <end position="964"/>
    </location>
</feature>
<dbReference type="Pfam" id="PF00533">
    <property type="entry name" value="BRCT"/>
    <property type="match status" value="1"/>
</dbReference>
<comment type="subcellular location">
    <subcellularLocation>
        <location evidence="1">Mitochondrion</location>
    </subcellularLocation>
</comment>
<dbReference type="InterPro" id="IPR001357">
    <property type="entry name" value="BRCT_dom"/>
</dbReference>
<evidence type="ECO:0000259" key="8">
    <source>
        <dbReference type="PROSITE" id="PS50173"/>
    </source>
</evidence>
<dbReference type="InterPro" id="IPR001126">
    <property type="entry name" value="UmuC"/>
</dbReference>
<dbReference type="SUPFAM" id="SSF52113">
    <property type="entry name" value="BRCT domain"/>
    <property type="match status" value="1"/>
</dbReference>
<dbReference type="Gene3D" id="3.30.1490.100">
    <property type="entry name" value="DNA polymerase, Y-family, little finger domain"/>
    <property type="match status" value="1"/>
</dbReference>
<dbReference type="InterPro" id="IPR043502">
    <property type="entry name" value="DNA/RNA_pol_sf"/>
</dbReference>
<dbReference type="SUPFAM" id="SSF100879">
    <property type="entry name" value="Lesion bypass DNA polymerase (Y-family), little finger domain"/>
    <property type="match status" value="1"/>
</dbReference>
<name>A0ABP0DRF0_9PEZI</name>
<accession>A0ABP0DRF0</accession>
<dbReference type="PROSITE" id="PS50173">
    <property type="entry name" value="UMUC"/>
    <property type="match status" value="1"/>
</dbReference>
<dbReference type="PROSITE" id="PS50172">
    <property type="entry name" value="BRCT"/>
    <property type="match status" value="1"/>
</dbReference>
<feature type="region of interest" description="Disordered" evidence="6">
    <location>
        <begin position="1183"/>
        <end position="1208"/>
    </location>
</feature>
<dbReference type="Pfam" id="PF16727">
    <property type="entry name" value="REV1_C"/>
    <property type="match status" value="1"/>
</dbReference>
<dbReference type="InterPro" id="IPR053848">
    <property type="entry name" value="IMS_HHH_1"/>
</dbReference>
<comment type="similarity">
    <text evidence="2">Belongs to the DNA polymerase type-Y family.</text>
</comment>
<dbReference type="InterPro" id="IPR017961">
    <property type="entry name" value="DNA_pol_Y-fam_little_finger"/>
</dbReference>
<keyword evidence="5" id="KW-0496">Mitochondrion</keyword>
<proteinExistence type="inferred from homology"/>
<feature type="compositionally biased region" description="Low complexity" evidence="6">
    <location>
        <begin position="1033"/>
        <end position="1048"/>
    </location>
</feature>
<keyword evidence="4 9" id="KW-0808">Transferase</keyword>
<dbReference type="Pfam" id="PF14377">
    <property type="entry name" value="UBM"/>
    <property type="match status" value="2"/>
</dbReference>
<dbReference type="SUPFAM" id="SSF56672">
    <property type="entry name" value="DNA/RNA polymerases"/>
    <property type="match status" value="1"/>
</dbReference>
<feature type="region of interest" description="Disordered" evidence="6">
    <location>
        <begin position="855"/>
        <end position="921"/>
    </location>
</feature>
<reference evidence="9 10" key="1">
    <citation type="submission" date="2024-01" db="EMBL/GenBank/DDBJ databases">
        <authorList>
            <person name="Allen C."/>
            <person name="Tagirdzhanova G."/>
        </authorList>
    </citation>
    <scope>NUCLEOTIDE SEQUENCE [LARGE SCALE GENOMIC DNA]</scope>
    <source>
        <strain evidence="9 10">CBS 573.63</strain>
    </source>
</reference>
<dbReference type="PANTHER" id="PTHR45990:SF1">
    <property type="entry name" value="DNA REPAIR PROTEIN REV1"/>
    <property type="match status" value="1"/>
</dbReference>
<dbReference type="Gene3D" id="1.20.58.1280">
    <property type="entry name" value="DNA repair protein Rev1, C-terminal domain"/>
    <property type="match status" value="1"/>
</dbReference>
<feature type="compositionally biased region" description="Basic and acidic residues" evidence="6">
    <location>
        <begin position="965"/>
        <end position="977"/>
    </location>
</feature>